<dbReference type="RefSeq" id="WP_095549518.1">
    <property type="nucleotide sequence ID" value="NZ_NSJF01000002.1"/>
</dbReference>
<sequence>MSKASIKTANPSLGPLPHRRALALAALTTLLAWPLTLARADEAVSDAQAQAWLERSDQIRNLPGSFALRNTLTEFRHGKQSAQSVLTVFARPAASGGQFDNLIRFESPARDHGKLMLRNGLELWFYDPSTRASVRISPQQRLLGQASNGDVMSTRLARDYTASFVQRETIRDGDRQERATLQLKLLAQRGDVPYAAIDYWIDASSHRPVMARYRSAEGRLLKTAYFRKYQDVLGEQRPTETVIIDGMSPDWVTLMTQSQHRLQDIPATWMQRDYLPRFTGEAASETPAQAQP</sequence>
<protein>
    <submittedName>
        <fullName evidence="2">Outer membrane lipoprotein-sorting protein</fullName>
    </submittedName>
</protein>
<gene>
    <name evidence="2" type="ORF">CK620_06085</name>
</gene>
<keyword evidence="2" id="KW-0449">Lipoprotein</keyword>
<feature type="domain" description="Uncharacterized protein TP-0789" evidence="1">
    <location>
        <begin position="100"/>
        <end position="276"/>
    </location>
</feature>
<accession>A0A2A2AC84</accession>
<dbReference type="InterPro" id="IPR033399">
    <property type="entry name" value="TP_0789-like"/>
</dbReference>
<dbReference type="AlphaFoldDB" id="A0A2A2AC84"/>
<evidence type="ECO:0000313" key="2">
    <source>
        <dbReference type="EMBL" id="PAT35426.1"/>
    </source>
</evidence>
<evidence type="ECO:0000259" key="1">
    <source>
        <dbReference type="Pfam" id="PF17131"/>
    </source>
</evidence>
<reference evidence="2 3" key="1">
    <citation type="submission" date="2017-08" db="EMBL/GenBank/DDBJ databases">
        <title>WGS of Clinical strains of the CDC Group NO-1 linked to zoonotic infections in humans.</title>
        <authorList>
            <person name="Bernier A.-M."/>
            <person name="Bernard K."/>
        </authorList>
    </citation>
    <scope>NUCLEOTIDE SEQUENCE [LARGE SCALE GENOMIC DNA]</scope>
    <source>
        <strain evidence="2 3">NML03-0146</strain>
    </source>
</reference>
<dbReference type="CDD" id="cd16329">
    <property type="entry name" value="LolA_like"/>
    <property type="match status" value="1"/>
</dbReference>
<dbReference type="PIRSF" id="PIRSF028205">
    <property type="entry name" value="UCP028205"/>
    <property type="match status" value="1"/>
</dbReference>
<proteinExistence type="predicted"/>
<dbReference type="Proteomes" id="UP000217999">
    <property type="component" value="Unassembled WGS sequence"/>
</dbReference>
<evidence type="ECO:0000313" key="3">
    <source>
        <dbReference type="Proteomes" id="UP000217999"/>
    </source>
</evidence>
<dbReference type="Gene3D" id="2.50.20.10">
    <property type="entry name" value="Lipoprotein localisation LolA/LolB/LppX"/>
    <property type="match status" value="1"/>
</dbReference>
<organism evidence="2 3">
    <name type="scientific">Vandammella animalimorsus</name>
    <dbReference type="NCBI Taxonomy" id="2029117"/>
    <lineage>
        <taxon>Bacteria</taxon>
        <taxon>Pseudomonadati</taxon>
        <taxon>Pseudomonadota</taxon>
        <taxon>Betaproteobacteria</taxon>
        <taxon>Burkholderiales</taxon>
        <taxon>Comamonadaceae</taxon>
        <taxon>Vandammella</taxon>
    </lineage>
</organism>
<dbReference type="Pfam" id="PF17131">
    <property type="entry name" value="LolA_like"/>
    <property type="match status" value="1"/>
</dbReference>
<name>A0A2A2AC84_9BURK</name>
<comment type="caution">
    <text evidence="2">The sequence shown here is derived from an EMBL/GenBank/DDBJ whole genome shotgun (WGS) entry which is preliminary data.</text>
</comment>
<dbReference type="InterPro" id="IPR011220">
    <property type="entry name" value="UCP028205"/>
</dbReference>
<dbReference type="EMBL" id="NSJF01000002">
    <property type="protein sequence ID" value="PAT35426.1"/>
    <property type="molecule type" value="Genomic_DNA"/>
</dbReference>